<dbReference type="PROSITE" id="PS01124">
    <property type="entry name" value="HTH_ARAC_FAMILY_2"/>
    <property type="match status" value="1"/>
</dbReference>
<dbReference type="EMBL" id="FO203427">
    <property type="protein sequence ID" value="CCH49152.1"/>
    <property type="molecule type" value="Genomic_DNA"/>
</dbReference>
<feature type="domain" description="HTH araC/xylS-type" evidence="4">
    <location>
        <begin position="174"/>
        <end position="271"/>
    </location>
</feature>
<organism evidence="5 6">
    <name type="scientific">Pseudodesulfovibrio piezophilus (strain DSM 21447 / JCM 15486 / C1TLV30)</name>
    <name type="common">Desulfovibrio piezophilus</name>
    <dbReference type="NCBI Taxonomy" id="1322246"/>
    <lineage>
        <taxon>Bacteria</taxon>
        <taxon>Pseudomonadati</taxon>
        <taxon>Thermodesulfobacteriota</taxon>
        <taxon>Desulfovibrionia</taxon>
        <taxon>Desulfovibrionales</taxon>
        <taxon>Desulfovibrionaceae</taxon>
    </lineage>
</organism>
<dbReference type="PATRIC" id="fig|879567.3.peg.2028"/>
<dbReference type="eggNOG" id="COG2207">
    <property type="taxonomic scope" value="Bacteria"/>
</dbReference>
<dbReference type="InterPro" id="IPR050204">
    <property type="entry name" value="AraC_XylS_family_regulators"/>
</dbReference>
<dbReference type="GO" id="GO:0003700">
    <property type="term" value="F:DNA-binding transcription factor activity"/>
    <property type="evidence" value="ECO:0007669"/>
    <property type="project" value="InterPro"/>
</dbReference>
<dbReference type="PANTHER" id="PTHR46796:SF2">
    <property type="entry name" value="TRANSCRIPTIONAL REGULATORY PROTEIN"/>
    <property type="match status" value="1"/>
</dbReference>
<dbReference type="InterPro" id="IPR037923">
    <property type="entry name" value="HTH-like"/>
</dbReference>
<evidence type="ECO:0000256" key="1">
    <source>
        <dbReference type="ARBA" id="ARBA00023015"/>
    </source>
</evidence>
<keyword evidence="1" id="KW-0805">Transcription regulation</keyword>
<dbReference type="GO" id="GO:0043565">
    <property type="term" value="F:sequence-specific DNA binding"/>
    <property type="evidence" value="ECO:0007669"/>
    <property type="project" value="InterPro"/>
</dbReference>
<keyword evidence="3" id="KW-0804">Transcription</keyword>
<dbReference type="KEGG" id="dpi:BN4_11917"/>
<dbReference type="SMART" id="SM00342">
    <property type="entry name" value="HTH_ARAC"/>
    <property type="match status" value="1"/>
</dbReference>
<dbReference type="InterPro" id="IPR018060">
    <property type="entry name" value="HTH_AraC"/>
</dbReference>
<reference evidence="6" key="2">
    <citation type="journal article" date="2013" name="Stand. Genomic Sci.">
        <title>Complete genome sequence of Desulfocapsa sulfexigens, a marine deltaproteobacterium specialized in disproportionating inorganic sulfur compounds.</title>
        <authorList>
            <person name="Finster K.W."/>
            <person name="Kjeldsen K.U."/>
            <person name="Kube M."/>
            <person name="Reinhardt R."/>
            <person name="Mussmann M."/>
            <person name="Amann R."/>
            <person name="Schreiber L."/>
        </authorList>
    </citation>
    <scope>NUCLEOTIDE SEQUENCE [LARGE SCALE GENOMIC DNA]</scope>
    <source>
        <strain evidence="6">DSM 10523 / SB164P1</strain>
    </source>
</reference>
<name>M1WSW9_PSEP2</name>
<gene>
    <name evidence="5" type="ordered locus">BN4_11917</name>
</gene>
<protein>
    <submittedName>
        <fullName evidence="5">Transcriptional regulator, AraC family</fullName>
    </submittedName>
</protein>
<keyword evidence="6" id="KW-1185">Reference proteome</keyword>
<dbReference type="Pfam" id="PF02311">
    <property type="entry name" value="AraC_binding"/>
    <property type="match status" value="1"/>
</dbReference>
<dbReference type="Proteomes" id="UP000011724">
    <property type="component" value="Chromosome"/>
</dbReference>
<evidence type="ECO:0000259" key="4">
    <source>
        <dbReference type="PROSITE" id="PS01124"/>
    </source>
</evidence>
<dbReference type="BioCyc" id="DPIE1322246:BN4_RS09615-MONOMER"/>
<dbReference type="InterPro" id="IPR003313">
    <property type="entry name" value="AraC-bd"/>
</dbReference>
<dbReference type="PANTHER" id="PTHR46796">
    <property type="entry name" value="HTH-TYPE TRANSCRIPTIONAL ACTIVATOR RHAS-RELATED"/>
    <property type="match status" value="1"/>
</dbReference>
<dbReference type="SUPFAM" id="SSF51215">
    <property type="entry name" value="Regulatory protein AraC"/>
    <property type="match status" value="1"/>
</dbReference>
<evidence type="ECO:0000256" key="3">
    <source>
        <dbReference type="ARBA" id="ARBA00023163"/>
    </source>
</evidence>
<dbReference type="STRING" id="1322246.BN4_11917"/>
<keyword evidence="2" id="KW-0238">DNA-binding</keyword>
<evidence type="ECO:0000313" key="6">
    <source>
        <dbReference type="Proteomes" id="UP000011724"/>
    </source>
</evidence>
<reference evidence="5 6" key="1">
    <citation type="journal article" date="2013" name="PLoS ONE">
        <title>The first genomic and proteomic characterization of a deep-sea sulfate reducer: insights into the piezophilic lifestyle of Desulfovibrio piezophilus.</title>
        <authorList>
            <person name="Pradel N."/>
            <person name="Ji B."/>
            <person name="Gimenez G."/>
            <person name="Talla E."/>
            <person name="Lenoble P."/>
            <person name="Garel M."/>
            <person name="Tamburini C."/>
            <person name="Fourquet P."/>
            <person name="Lebrun R."/>
            <person name="Bertin P."/>
            <person name="Denis Y."/>
            <person name="Pophillat M."/>
            <person name="Barbe V."/>
            <person name="Ollivier B."/>
            <person name="Dolla A."/>
        </authorList>
    </citation>
    <scope>NUCLEOTIDE SEQUENCE [LARGE SCALE GENOMIC DNA]</scope>
    <source>
        <strain evidence="6">DSM 10523 / SB164P1</strain>
    </source>
</reference>
<evidence type="ECO:0000256" key="2">
    <source>
        <dbReference type="ARBA" id="ARBA00023125"/>
    </source>
</evidence>
<dbReference type="RefSeq" id="WP_015415196.1">
    <property type="nucleotide sequence ID" value="NC_020409.1"/>
</dbReference>
<dbReference type="Pfam" id="PF12833">
    <property type="entry name" value="HTH_18"/>
    <property type="match status" value="1"/>
</dbReference>
<accession>M1WSW9</accession>
<evidence type="ECO:0000313" key="5">
    <source>
        <dbReference type="EMBL" id="CCH49152.1"/>
    </source>
</evidence>
<dbReference type="HOGENOM" id="CLU_000445_88_16_7"/>
<dbReference type="Gene3D" id="1.10.10.60">
    <property type="entry name" value="Homeodomain-like"/>
    <property type="match status" value="2"/>
</dbReference>
<dbReference type="SUPFAM" id="SSF46689">
    <property type="entry name" value="Homeodomain-like"/>
    <property type="match status" value="2"/>
</dbReference>
<proteinExistence type="predicted"/>
<sequence length="274" mass="31678">MHENSFIFRHSSHLAGVTALNAVMSDFSYEKHAHQELAIGVTLSGRQDFFCRGCWFQSPPGTILLFNPEDAHDGNPGNHDALKYTMLYLHQDEIVPLFHAIGKEENASLRLPETLFRDRILRSHILSLSHLISLQSGARMEQESLLYEIVKRLTQRLGHYQPDQWSERKDTLLLRVKEYILENLEQDLSIDELCGVATMSKYHFIRLFRRQFGITPHQYVLSARINRARRALEDGGAPSTVAHMSGFTDVSHLNRRFKRIHGITPRQYQIQFRG</sequence>
<dbReference type="InterPro" id="IPR009057">
    <property type="entry name" value="Homeodomain-like_sf"/>
</dbReference>
<dbReference type="AlphaFoldDB" id="M1WSW9"/>